<evidence type="ECO:0000256" key="7">
    <source>
        <dbReference type="ARBA" id="ARBA00022692"/>
    </source>
</evidence>
<dbReference type="GO" id="GO:0016301">
    <property type="term" value="F:kinase activity"/>
    <property type="evidence" value="ECO:0007669"/>
    <property type="project" value="UniProtKB-KW"/>
</dbReference>
<evidence type="ECO:0000259" key="12">
    <source>
        <dbReference type="PROSITE" id="PS51098"/>
    </source>
</evidence>
<evidence type="ECO:0000256" key="5">
    <source>
        <dbReference type="ARBA" id="ARBA00022679"/>
    </source>
</evidence>
<dbReference type="CDD" id="cd00212">
    <property type="entry name" value="PTS_IIB_glc"/>
    <property type="match status" value="1"/>
</dbReference>
<keyword evidence="9" id="KW-1133">Transmembrane helix</keyword>
<evidence type="ECO:0000256" key="6">
    <source>
        <dbReference type="ARBA" id="ARBA00022683"/>
    </source>
</evidence>
<evidence type="ECO:0000256" key="11">
    <source>
        <dbReference type="PROSITE-ProRule" id="PRU00421"/>
    </source>
</evidence>
<dbReference type="InterPro" id="IPR036878">
    <property type="entry name" value="Glu_permease_IIB"/>
</dbReference>
<dbReference type="GO" id="GO:0090589">
    <property type="term" value="F:protein-phosphocysteine-trehalose phosphotransferase system transporter activity"/>
    <property type="evidence" value="ECO:0007669"/>
    <property type="project" value="TreeGrafter"/>
</dbReference>
<dbReference type="RefSeq" id="WP_212724465.1">
    <property type="nucleotide sequence ID" value="NZ_CP071250.1"/>
</dbReference>
<dbReference type="SUPFAM" id="SSF55604">
    <property type="entry name" value="Glucose permease domain IIB"/>
    <property type="match status" value="1"/>
</dbReference>
<dbReference type="PROSITE" id="PS01035">
    <property type="entry name" value="PTS_EIIB_TYPE_1_CYS"/>
    <property type="match status" value="1"/>
</dbReference>
<dbReference type="PROSITE" id="PS51098">
    <property type="entry name" value="PTS_EIIB_TYPE_1"/>
    <property type="match status" value="1"/>
</dbReference>
<keyword evidence="6" id="KW-0598">Phosphotransferase system</keyword>
<keyword evidence="8" id="KW-0418">Kinase</keyword>
<dbReference type="NCBIfam" id="TIGR00826">
    <property type="entry name" value="EIIB_glc"/>
    <property type="match status" value="1"/>
</dbReference>
<keyword evidence="5" id="KW-0808">Transferase</keyword>
<dbReference type="GO" id="GO:0005886">
    <property type="term" value="C:plasma membrane"/>
    <property type="evidence" value="ECO:0007669"/>
    <property type="project" value="UniProtKB-SubCell"/>
</dbReference>
<feature type="active site" description="Phosphocysteine intermediate; for EIIB activity" evidence="11">
    <location>
        <position position="26"/>
    </location>
</feature>
<dbReference type="InterPro" id="IPR001996">
    <property type="entry name" value="PTS_IIB_1"/>
</dbReference>
<dbReference type="GO" id="GO:0009401">
    <property type="term" value="P:phosphoenolpyruvate-dependent sugar phosphotransferase system"/>
    <property type="evidence" value="ECO:0007669"/>
    <property type="project" value="UniProtKB-KW"/>
</dbReference>
<reference evidence="13" key="1">
    <citation type="submission" date="2021-03" db="EMBL/GenBank/DDBJ databases">
        <title>Comparative Genomics and Metabolomics in the genus Turicibacter.</title>
        <authorList>
            <person name="Maki J."/>
            <person name="Looft T."/>
        </authorList>
    </citation>
    <scope>NUCLEOTIDE SEQUENCE</scope>
    <source>
        <strain evidence="13">ISU324</strain>
    </source>
</reference>
<dbReference type="PANTHER" id="PTHR30175">
    <property type="entry name" value="PHOSPHOTRANSFERASE SYSTEM TRANSPORT PROTEIN"/>
    <property type="match status" value="1"/>
</dbReference>
<evidence type="ECO:0000256" key="4">
    <source>
        <dbReference type="ARBA" id="ARBA00022597"/>
    </source>
</evidence>
<evidence type="ECO:0000256" key="9">
    <source>
        <dbReference type="ARBA" id="ARBA00022989"/>
    </source>
</evidence>
<organism evidence="13 14">
    <name type="scientific">Turicibacter bilis</name>
    <dbReference type="NCBI Taxonomy" id="2735723"/>
    <lineage>
        <taxon>Bacteria</taxon>
        <taxon>Bacillati</taxon>
        <taxon>Bacillota</taxon>
        <taxon>Erysipelotrichia</taxon>
        <taxon>Erysipelotrichales</taxon>
        <taxon>Turicibacteraceae</taxon>
        <taxon>Turicibacter</taxon>
    </lineage>
</organism>
<dbReference type="AlphaFoldDB" id="A0A9Q9CKH4"/>
<name>A0A9Q9CKH4_9FIRM</name>
<evidence type="ECO:0000313" key="13">
    <source>
        <dbReference type="EMBL" id="UUF08836.1"/>
    </source>
</evidence>
<dbReference type="InterPro" id="IPR018113">
    <property type="entry name" value="PTrfase_EIIB_Cys"/>
</dbReference>
<dbReference type="PANTHER" id="PTHR30175:SF1">
    <property type="entry name" value="PTS SYSTEM ARBUTIN-, CELLOBIOSE-, AND SALICIN-SPECIFIC EIIBC COMPONENT-RELATED"/>
    <property type="match status" value="1"/>
</dbReference>
<comment type="subcellular location">
    <subcellularLocation>
        <location evidence="1">Cell membrane</location>
        <topology evidence="1">Multi-pass membrane protein</topology>
    </subcellularLocation>
</comment>
<sequence>MDYKKLAERILEKLGGKENVESVVYCMTRLRFVLKDESQVDDEQVKKIKGVIGVMKKSGQYQIIIGNEVASVYKEICALGNFKEKTSAKKNREKKSKYHF</sequence>
<keyword evidence="2" id="KW-0813">Transport</keyword>
<dbReference type="GO" id="GO:0008982">
    <property type="term" value="F:protein-N(PI)-phosphohistidine-sugar phosphotransferase activity"/>
    <property type="evidence" value="ECO:0007669"/>
    <property type="project" value="InterPro"/>
</dbReference>
<keyword evidence="3" id="KW-1003">Cell membrane</keyword>
<keyword evidence="7" id="KW-0812">Transmembrane</keyword>
<feature type="domain" description="PTS EIIB type-1" evidence="12">
    <location>
        <begin position="4"/>
        <end position="86"/>
    </location>
</feature>
<keyword evidence="4" id="KW-0762">Sugar transport</keyword>
<evidence type="ECO:0000256" key="1">
    <source>
        <dbReference type="ARBA" id="ARBA00004651"/>
    </source>
</evidence>
<proteinExistence type="predicted"/>
<evidence type="ECO:0000313" key="14">
    <source>
        <dbReference type="Proteomes" id="UP001058072"/>
    </source>
</evidence>
<protein>
    <submittedName>
        <fullName evidence="13">PTS transporter subunit EIIB</fullName>
    </submittedName>
</protein>
<dbReference type="EMBL" id="CP071250">
    <property type="protein sequence ID" value="UUF08836.1"/>
    <property type="molecule type" value="Genomic_DNA"/>
</dbReference>
<dbReference type="FunFam" id="3.30.1360.60:FF:000001">
    <property type="entry name" value="PTS system glucose-specific IIBC component PtsG"/>
    <property type="match status" value="1"/>
</dbReference>
<gene>
    <name evidence="13" type="ORF">J0J70_02150</name>
</gene>
<dbReference type="InterPro" id="IPR050558">
    <property type="entry name" value="PTS_Sugar-Specific_Components"/>
</dbReference>
<dbReference type="GO" id="GO:0015771">
    <property type="term" value="P:trehalose transport"/>
    <property type="evidence" value="ECO:0007669"/>
    <property type="project" value="TreeGrafter"/>
</dbReference>
<evidence type="ECO:0000256" key="3">
    <source>
        <dbReference type="ARBA" id="ARBA00022475"/>
    </source>
</evidence>
<keyword evidence="10" id="KW-0472">Membrane</keyword>
<dbReference type="Gene3D" id="3.30.1360.60">
    <property type="entry name" value="Glucose permease domain IIB"/>
    <property type="match status" value="1"/>
</dbReference>
<evidence type="ECO:0000256" key="8">
    <source>
        <dbReference type="ARBA" id="ARBA00022777"/>
    </source>
</evidence>
<evidence type="ECO:0000256" key="2">
    <source>
        <dbReference type="ARBA" id="ARBA00022448"/>
    </source>
</evidence>
<accession>A0A9Q9CKH4</accession>
<dbReference type="Pfam" id="PF00367">
    <property type="entry name" value="PTS_EIIB"/>
    <property type="match status" value="1"/>
</dbReference>
<dbReference type="Proteomes" id="UP001058072">
    <property type="component" value="Chromosome"/>
</dbReference>
<evidence type="ECO:0000256" key="10">
    <source>
        <dbReference type="ARBA" id="ARBA00023136"/>
    </source>
</evidence>